<dbReference type="FunFam" id="3.40.50.1820:FF:000270">
    <property type="entry name" value="Alpha/beta-Hydrolases superfamily protein"/>
    <property type="match status" value="1"/>
</dbReference>
<dbReference type="InterPro" id="IPR000073">
    <property type="entry name" value="AB_hydrolase_1"/>
</dbReference>
<dbReference type="PANTHER" id="PTHR45763">
    <property type="entry name" value="HYDROLASE, ALPHA/BETA FOLD FAMILY PROTEIN, EXPRESSED-RELATED"/>
    <property type="match status" value="1"/>
</dbReference>
<gene>
    <name evidence="3" type="ORF">NCGR_LOCUS51751</name>
</gene>
<dbReference type="SUPFAM" id="SSF53474">
    <property type="entry name" value="alpha/beta-Hydrolases"/>
    <property type="match status" value="1"/>
</dbReference>
<feature type="region of interest" description="Disordered" evidence="1">
    <location>
        <begin position="1"/>
        <end position="32"/>
    </location>
</feature>
<dbReference type="OrthoDB" id="294702at2759"/>
<organism evidence="3 4">
    <name type="scientific">Miscanthus lutarioriparius</name>
    <dbReference type="NCBI Taxonomy" id="422564"/>
    <lineage>
        <taxon>Eukaryota</taxon>
        <taxon>Viridiplantae</taxon>
        <taxon>Streptophyta</taxon>
        <taxon>Embryophyta</taxon>
        <taxon>Tracheophyta</taxon>
        <taxon>Spermatophyta</taxon>
        <taxon>Magnoliopsida</taxon>
        <taxon>Liliopsida</taxon>
        <taxon>Poales</taxon>
        <taxon>Poaceae</taxon>
        <taxon>PACMAD clade</taxon>
        <taxon>Panicoideae</taxon>
        <taxon>Andropogonodae</taxon>
        <taxon>Andropogoneae</taxon>
        <taxon>Saccharinae</taxon>
        <taxon>Miscanthus</taxon>
    </lineage>
</organism>
<comment type="caution">
    <text evidence="3">The sequence shown here is derived from an EMBL/GenBank/DDBJ whole genome shotgun (WGS) entry which is preliminary data.</text>
</comment>
<dbReference type="PANTHER" id="PTHR45763:SF63">
    <property type="entry name" value="ALPHA_BETA FOLD FAMILY PROTEIN, PUTATIVE, EXPRESSED-RELATED"/>
    <property type="match status" value="1"/>
</dbReference>
<name>A0A811RDU3_9POAL</name>
<sequence>MTAPRSPPPAGPTRSAAAGATGSAPSQSARAACSAPDTGASAVCSAPGTSADAACSAHGPGERGADLECQNAHSAVVLLGLALQAILRPPPQKLCGSPGGPPLTSPRIKLRDGRYLAYREDGVQKDKARYKIITVHVFDSTKDFPLPVSKLDMGKSDPNPKRHVKSEALDIEELVDQLGLGQKFYVLGASMGGYSVWGCLQLAGAAMVVPIINYWWPSLTAELSRQAFKRLVVPEQRTLWIAHNIPSLLYLWMTQRWFPSSAAAMHHPEIFSKHDMEVLQKMMAMSKTIENKSRQQGIYESIHRDLLVAFGSWEFDPMNITNPFPQNEGSVHIWQGYEDRLVLVEQQRYISKKLPWIKYHEVPECGHMFMLVDGWTNRILKALLLGEEPLDV</sequence>
<feature type="compositionally biased region" description="Low complexity" evidence="1">
    <location>
        <begin position="12"/>
        <end position="29"/>
    </location>
</feature>
<dbReference type="AlphaFoldDB" id="A0A811RDU3"/>
<dbReference type="EMBL" id="CAJGYO010000014">
    <property type="protein sequence ID" value="CAD6268446.1"/>
    <property type="molecule type" value="Genomic_DNA"/>
</dbReference>
<evidence type="ECO:0000259" key="2">
    <source>
        <dbReference type="Pfam" id="PF12697"/>
    </source>
</evidence>
<dbReference type="Pfam" id="PF12697">
    <property type="entry name" value="Abhydrolase_6"/>
    <property type="match status" value="1"/>
</dbReference>
<evidence type="ECO:0000313" key="3">
    <source>
        <dbReference type="EMBL" id="CAD6268446.1"/>
    </source>
</evidence>
<dbReference type="Proteomes" id="UP000604825">
    <property type="component" value="Unassembled WGS sequence"/>
</dbReference>
<accession>A0A811RDU3</accession>
<evidence type="ECO:0000313" key="4">
    <source>
        <dbReference type="Proteomes" id="UP000604825"/>
    </source>
</evidence>
<reference evidence="3" key="1">
    <citation type="submission" date="2020-10" db="EMBL/GenBank/DDBJ databases">
        <authorList>
            <person name="Han B."/>
            <person name="Lu T."/>
            <person name="Zhao Q."/>
            <person name="Huang X."/>
            <person name="Zhao Y."/>
        </authorList>
    </citation>
    <scope>NUCLEOTIDE SEQUENCE</scope>
</reference>
<evidence type="ECO:0000256" key="1">
    <source>
        <dbReference type="SAM" id="MobiDB-lite"/>
    </source>
</evidence>
<feature type="domain" description="AB hydrolase-1" evidence="2">
    <location>
        <begin position="153"/>
        <end position="371"/>
    </location>
</feature>
<protein>
    <recommendedName>
        <fullName evidence="2">AB hydrolase-1 domain-containing protein</fullName>
    </recommendedName>
</protein>
<feature type="compositionally biased region" description="Pro residues" evidence="1">
    <location>
        <begin position="1"/>
        <end position="11"/>
    </location>
</feature>
<dbReference type="Gene3D" id="3.40.50.1820">
    <property type="entry name" value="alpha/beta hydrolase"/>
    <property type="match status" value="1"/>
</dbReference>
<dbReference type="InterPro" id="IPR029058">
    <property type="entry name" value="AB_hydrolase_fold"/>
</dbReference>
<keyword evidence="4" id="KW-1185">Reference proteome</keyword>
<proteinExistence type="predicted"/>